<organism evidence="8 9">
    <name type="scientific">Butyricimonas faecalis</name>
    <dbReference type="NCBI Taxonomy" id="2093856"/>
    <lineage>
        <taxon>Bacteria</taxon>
        <taxon>Pseudomonadati</taxon>
        <taxon>Bacteroidota</taxon>
        <taxon>Bacteroidia</taxon>
        <taxon>Bacteroidales</taxon>
        <taxon>Odoribacteraceae</taxon>
        <taxon>Butyricimonas</taxon>
    </lineage>
</organism>
<dbReference type="Proteomes" id="UP000270673">
    <property type="component" value="Chromosome"/>
</dbReference>
<reference evidence="8 9" key="1">
    <citation type="submission" date="2018-10" db="EMBL/GenBank/DDBJ databases">
        <title>Butyricimonas faecalis sp. nov., isolated from human faeces and emended description of the genus Butyricimonas.</title>
        <authorList>
            <person name="Le Roy T."/>
            <person name="Van der Smissen P."/>
            <person name="Paquot A."/>
            <person name="Delzenne N."/>
            <person name="Muccioli G."/>
            <person name="Collet J.-F."/>
            <person name="Cani P.D."/>
        </authorList>
    </citation>
    <scope>NUCLEOTIDE SEQUENCE [LARGE SCALE GENOMIC DNA]</scope>
    <source>
        <strain evidence="8 9">H184</strain>
    </source>
</reference>
<evidence type="ECO:0008006" key="10">
    <source>
        <dbReference type="Google" id="ProtNLM"/>
    </source>
</evidence>
<evidence type="ECO:0000256" key="2">
    <source>
        <dbReference type="ARBA" id="ARBA00007248"/>
    </source>
</evidence>
<dbReference type="Pfam" id="PF08842">
    <property type="entry name" value="Mfa2"/>
    <property type="match status" value="1"/>
</dbReference>
<evidence type="ECO:0000256" key="4">
    <source>
        <dbReference type="ARBA" id="ARBA00023136"/>
    </source>
</evidence>
<sequence>MTVTKLMMAAGAIIFLTACDVKDPIHETDHPDKAKITVTADWSGIGQGIAKPSGYTVAFGDRTFTAMADKYTLPDLIEPGNYTLYFYHEADNITINGTASTADYAAGMPGWFFTGRLDAVIDGGKHHELTVAMKQQVRQLTLVIEATGGTVDKIATITGTLSGVAGSLDMSNDTHGTPSDVALTFAKGTDGKWTATVHLLGITGAKQKLSGTIKFTDGTPDDMILDSDLTAALATFNDNKNEPLTLGGQAEETPSPAGFTTIINAWNKITGGSVIAN</sequence>
<proteinExistence type="inferred from homology"/>
<dbReference type="InterPro" id="IPR014941">
    <property type="entry name" value="FimB/Mfa2/Mfa3"/>
</dbReference>
<keyword evidence="4" id="KW-0472">Membrane</keyword>
<dbReference type="AlphaFoldDB" id="A0A3S9VQ65"/>
<evidence type="ECO:0000256" key="1">
    <source>
        <dbReference type="ARBA" id="ARBA00004442"/>
    </source>
</evidence>
<keyword evidence="9" id="KW-1185">Reference proteome</keyword>
<dbReference type="RefSeq" id="WP_106624848.1">
    <property type="nucleotide sequence ID" value="NZ_CP032819.1"/>
</dbReference>
<evidence type="ECO:0000256" key="5">
    <source>
        <dbReference type="ARBA" id="ARBA00023139"/>
    </source>
</evidence>
<accession>A0A3S9VQ65</accession>
<evidence type="ECO:0000256" key="7">
    <source>
        <dbReference type="ARBA" id="ARBA00023288"/>
    </source>
</evidence>
<name>A0A3S9VQ65_9BACT</name>
<keyword evidence="6" id="KW-0998">Cell outer membrane</keyword>
<dbReference type="EMBL" id="CP032819">
    <property type="protein sequence ID" value="AZS28670.1"/>
    <property type="molecule type" value="Genomic_DNA"/>
</dbReference>
<dbReference type="PROSITE" id="PS51257">
    <property type="entry name" value="PROKAR_LIPOPROTEIN"/>
    <property type="match status" value="1"/>
</dbReference>
<dbReference type="OrthoDB" id="1074969at2"/>
<keyword evidence="5" id="KW-0564">Palmitate</keyword>
<evidence type="ECO:0000256" key="3">
    <source>
        <dbReference type="ARBA" id="ARBA00022729"/>
    </source>
</evidence>
<evidence type="ECO:0000313" key="9">
    <source>
        <dbReference type="Proteomes" id="UP000270673"/>
    </source>
</evidence>
<protein>
    <recommendedName>
        <fullName evidence="10">Lipoprotein</fullName>
    </recommendedName>
</protein>
<evidence type="ECO:0000256" key="6">
    <source>
        <dbReference type="ARBA" id="ARBA00023237"/>
    </source>
</evidence>
<dbReference type="KEGG" id="buy:D8S85_03285"/>
<comment type="similarity">
    <text evidence="2">Belongs to the bacteroidetes fimbrillin superfamily. FimB/Mfa2 family.</text>
</comment>
<evidence type="ECO:0000313" key="8">
    <source>
        <dbReference type="EMBL" id="AZS28670.1"/>
    </source>
</evidence>
<keyword evidence="3" id="KW-0732">Signal</keyword>
<dbReference type="GO" id="GO:0009279">
    <property type="term" value="C:cell outer membrane"/>
    <property type="evidence" value="ECO:0007669"/>
    <property type="project" value="UniProtKB-SubCell"/>
</dbReference>
<comment type="subcellular location">
    <subcellularLocation>
        <location evidence="1">Cell outer membrane</location>
    </subcellularLocation>
</comment>
<gene>
    <name evidence="8" type="ORF">D8S85_03285</name>
</gene>
<keyword evidence="7" id="KW-0449">Lipoprotein</keyword>